<keyword evidence="2" id="KW-1185">Reference proteome</keyword>
<dbReference type="EMBL" id="JBHUDG010000016">
    <property type="protein sequence ID" value="MFD1630407.1"/>
    <property type="molecule type" value="Genomic_DNA"/>
</dbReference>
<gene>
    <name evidence="1" type="ORF">ACFSAH_10995</name>
</gene>
<organism evidence="1 2">
    <name type="scientific">Pseudopedobacter beijingensis</name>
    <dbReference type="NCBI Taxonomy" id="1207056"/>
    <lineage>
        <taxon>Bacteria</taxon>
        <taxon>Pseudomonadati</taxon>
        <taxon>Bacteroidota</taxon>
        <taxon>Sphingobacteriia</taxon>
        <taxon>Sphingobacteriales</taxon>
        <taxon>Sphingobacteriaceae</taxon>
        <taxon>Pseudopedobacter</taxon>
    </lineage>
</organism>
<protein>
    <submittedName>
        <fullName evidence="1">Uncharacterized protein</fullName>
    </submittedName>
</protein>
<reference evidence="2" key="1">
    <citation type="journal article" date="2019" name="Int. J. Syst. Evol. Microbiol.">
        <title>The Global Catalogue of Microorganisms (GCM) 10K type strain sequencing project: providing services to taxonomists for standard genome sequencing and annotation.</title>
        <authorList>
            <consortium name="The Broad Institute Genomics Platform"/>
            <consortium name="The Broad Institute Genome Sequencing Center for Infectious Disease"/>
            <person name="Wu L."/>
            <person name="Ma J."/>
        </authorList>
    </citation>
    <scope>NUCLEOTIDE SEQUENCE [LARGE SCALE GENOMIC DNA]</scope>
    <source>
        <strain evidence="2">CCUG 53762</strain>
    </source>
</reference>
<evidence type="ECO:0000313" key="1">
    <source>
        <dbReference type="EMBL" id="MFD1630407.1"/>
    </source>
</evidence>
<sequence>MGKKFIRFISFAVLASVLQIAIPFHEILHYHKESAYGSHKYTEVHEHENPCCKPVNYFHFTAALLGKQIFVFSSLSFFYKAQVQIGNYYNTVLLPSNKAPPVKIA</sequence>
<evidence type="ECO:0000313" key="2">
    <source>
        <dbReference type="Proteomes" id="UP001597118"/>
    </source>
</evidence>
<name>A0ABW4IEL3_9SPHI</name>
<dbReference type="RefSeq" id="WP_379662784.1">
    <property type="nucleotide sequence ID" value="NZ_JBHUDG010000016.1"/>
</dbReference>
<dbReference type="Proteomes" id="UP001597118">
    <property type="component" value="Unassembled WGS sequence"/>
</dbReference>
<proteinExistence type="predicted"/>
<comment type="caution">
    <text evidence="1">The sequence shown here is derived from an EMBL/GenBank/DDBJ whole genome shotgun (WGS) entry which is preliminary data.</text>
</comment>
<accession>A0ABW4IEL3</accession>